<dbReference type="UniPathway" id="UPA00556"/>
<keyword evidence="3 5" id="KW-0597">Phosphoprotein</keyword>
<evidence type="ECO:0000259" key="6">
    <source>
        <dbReference type="PROSITE" id="PS50075"/>
    </source>
</evidence>
<dbReference type="GO" id="GO:0071555">
    <property type="term" value="P:cell wall organization"/>
    <property type="evidence" value="ECO:0007669"/>
    <property type="project" value="UniProtKB-KW"/>
</dbReference>
<dbReference type="HAMAP" id="MF_00565">
    <property type="entry name" value="DltC"/>
    <property type="match status" value="1"/>
</dbReference>
<dbReference type="GO" id="GO:0005737">
    <property type="term" value="C:cytoplasm"/>
    <property type="evidence" value="ECO:0007669"/>
    <property type="project" value="UniProtKB-SubCell"/>
</dbReference>
<comment type="similarity">
    <text evidence="5">Belongs to the DltC family.</text>
</comment>
<evidence type="ECO:0000256" key="2">
    <source>
        <dbReference type="ARBA" id="ARBA00022490"/>
    </source>
</evidence>
<dbReference type="Proteomes" id="UP000199599">
    <property type="component" value="Unassembled WGS sequence"/>
</dbReference>
<dbReference type="STRING" id="1505723.SAMN04487792_1106"/>
<sequence length="79" mass="9049">MNIEKEVLDILQDLTGEDLSERMDEDIFANGLMDSMASVQMLLNLQEKFAIDVPVSEFDRNEWNTPSKIVSKVENSKNE</sequence>
<evidence type="ECO:0000256" key="3">
    <source>
        <dbReference type="ARBA" id="ARBA00022553"/>
    </source>
</evidence>
<dbReference type="AlphaFoldDB" id="A0A1I1T2G6"/>
<dbReference type="NCBIfam" id="TIGR01688">
    <property type="entry name" value="dltC"/>
    <property type="match status" value="1"/>
</dbReference>
<feature type="domain" description="Carrier" evidence="6">
    <location>
        <begin position="1"/>
        <end position="77"/>
    </location>
</feature>
<name>A0A1I1T2G6_9LACO</name>
<proteinExistence type="inferred from homology"/>
<dbReference type="InterPro" id="IPR009081">
    <property type="entry name" value="PP-bd_ACP"/>
</dbReference>
<keyword evidence="4 5" id="KW-0961">Cell wall biogenesis/degradation</keyword>
<organism evidence="7 8">
    <name type="scientific">Lactobacillus bombicola</name>
    <dbReference type="NCBI Taxonomy" id="1505723"/>
    <lineage>
        <taxon>Bacteria</taxon>
        <taxon>Bacillati</taxon>
        <taxon>Bacillota</taxon>
        <taxon>Bacilli</taxon>
        <taxon>Lactobacillales</taxon>
        <taxon>Lactobacillaceae</taxon>
        <taxon>Lactobacillus</taxon>
    </lineage>
</organism>
<keyword evidence="1 5" id="KW-0596">Phosphopantetheine</keyword>
<dbReference type="GO" id="GO:0070395">
    <property type="term" value="P:lipoteichoic acid biosynthetic process"/>
    <property type="evidence" value="ECO:0007669"/>
    <property type="project" value="UniProtKB-UniRule"/>
</dbReference>
<evidence type="ECO:0000256" key="1">
    <source>
        <dbReference type="ARBA" id="ARBA00022450"/>
    </source>
</evidence>
<comment type="function">
    <text evidence="5">Carrier protein involved in the D-alanylation of lipoteichoic acid (LTA). The loading of thioester-linked D-alanine onto DltC is catalyzed by D-alanine--D-alanyl carrier protein ligase DltA. The DltC-carried D-alanyl group is further transferred to cell membrane phosphatidylglycerol (PG) by forming an ester bond, probably catalyzed by DltD. D-alanylation of LTA plays an important role in modulating the properties of the cell wall in Gram-positive bacteria, influencing the net charge of the cell wall.</text>
</comment>
<dbReference type="InterPro" id="IPR036736">
    <property type="entry name" value="ACP-like_sf"/>
</dbReference>
<accession>A0A1I1T2G6</accession>
<evidence type="ECO:0000256" key="4">
    <source>
        <dbReference type="ARBA" id="ARBA00023316"/>
    </source>
</evidence>
<gene>
    <name evidence="5" type="primary">dltC</name>
    <name evidence="7" type="ORF">SAMN04487792_1106</name>
</gene>
<dbReference type="NCBIfam" id="NF003464">
    <property type="entry name" value="PRK05087.1"/>
    <property type="match status" value="1"/>
</dbReference>
<keyword evidence="7" id="KW-0436">Ligase</keyword>
<comment type="pathway">
    <text evidence="5">Cell wall biogenesis; lipoteichoic acid biosynthesis.</text>
</comment>
<dbReference type="Pfam" id="PF00550">
    <property type="entry name" value="PP-binding"/>
    <property type="match status" value="1"/>
</dbReference>
<comment type="PTM">
    <text evidence="5">4'-phosphopantetheine is transferred from CoA to a specific serine of apo-DCP.</text>
</comment>
<evidence type="ECO:0000256" key="5">
    <source>
        <dbReference type="HAMAP-Rule" id="MF_00565"/>
    </source>
</evidence>
<dbReference type="Gene3D" id="1.10.1200.10">
    <property type="entry name" value="ACP-like"/>
    <property type="match status" value="1"/>
</dbReference>
<keyword evidence="2 5" id="KW-0963">Cytoplasm</keyword>
<reference evidence="8" key="1">
    <citation type="submission" date="2016-10" db="EMBL/GenBank/DDBJ databases">
        <authorList>
            <person name="Varghese N."/>
            <person name="Submissions S."/>
        </authorList>
    </citation>
    <scope>NUCLEOTIDE SEQUENCE [LARGE SCALE GENOMIC DNA]</scope>
    <source>
        <strain evidence="8">R-53102</strain>
    </source>
</reference>
<dbReference type="GO" id="GO:0016874">
    <property type="term" value="F:ligase activity"/>
    <property type="evidence" value="ECO:0007669"/>
    <property type="project" value="UniProtKB-KW"/>
</dbReference>
<dbReference type="GO" id="GO:0036370">
    <property type="term" value="F:D-alanyl carrier activity"/>
    <property type="evidence" value="ECO:0007669"/>
    <property type="project" value="UniProtKB-UniRule"/>
</dbReference>
<dbReference type="EMBL" id="FOMN01000005">
    <property type="protein sequence ID" value="SFD49490.1"/>
    <property type="molecule type" value="Genomic_DNA"/>
</dbReference>
<evidence type="ECO:0000313" key="7">
    <source>
        <dbReference type="EMBL" id="SFD49490.1"/>
    </source>
</evidence>
<comment type="subcellular location">
    <subcellularLocation>
        <location evidence="5">Cytoplasm</location>
    </subcellularLocation>
</comment>
<dbReference type="PROSITE" id="PS50075">
    <property type="entry name" value="CARRIER"/>
    <property type="match status" value="1"/>
</dbReference>
<dbReference type="InterPro" id="IPR003230">
    <property type="entry name" value="DltC"/>
</dbReference>
<evidence type="ECO:0000313" key="8">
    <source>
        <dbReference type="Proteomes" id="UP000199599"/>
    </source>
</evidence>
<protein>
    <recommendedName>
        <fullName evidence="5">D-alanyl carrier protein</fullName>
        <shortName evidence="5">DCP</shortName>
    </recommendedName>
    <alternativeName>
        <fullName evidence="5">D-alanine--poly(phosphoribitol) ligase subunit 2</fullName>
    </alternativeName>
</protein>
<dbReference type="RefSeq" id="WP_090093358.1">
    <property type="nucleotide sequence ID" value="NZ_CBCRVU010000002.1"/>
</dbReference>
<dbReference type="SUPFAM" id="SSF47336">
    <property type="entry name" value="ACP-like"/>
    <property type="match status" value="1"/>
</dbReference>
<feature type="modified residue" description="O-(pantetheine 4'-phosphoryl)serine" evidence="5">
    <location>
        <position position="35"/>
    </location>
</feature>